<feature type="transmembrane region" description="Helical" evidence="6">
    <location>
        <begin position="393"/>
        <end position="417"/>
    </location>
</feature>
<dbReference type="Gene3D" id="3.30.750.24">
    <property type="entry name" value="STAS domain"/>
    <property type="match status" value="1"/>
</dbReference>
<feature type="region of interest" description="Disordered" evidence="5">
    <location>
        <begin position="681"/>
        <end position="705"/>
    </location>
</feature>
<dbReference type="InterPro" id="IPR018045">
    <property type="entry name" value="S04_transporter_CS"/>
</dbReference>
<dbReference type="GO" id="GO:0016020">
    <property type="term" value="C:membrane"/>
    <property type="evidence" value="ECO:0007669"/>
    <property type="project" value="UniProtKB-SubCell"/>
</dbReference>
<feature type="transmembrane region" description="Helical" evidence="6">
    <location>
        <begin position="301"/>
        <end position="317"/>
    </location>
</feature>
<keyword evidence="4 6" id="KW-0472">Membrane</keyword>
<dbReference type="PROSITE" id="PS50801">
    <property type="entry name" value="STAS"/>
    <property type="match status" value="1"/>
</dbReference>
<dbReference type="Proteomes" id="UP001515480">
    <property type="component" value="Unassembled WGS sequence"/>
</dbReference>
<feature type="transmembrane region" description="Helical" evidence="6">
    <location>
        <begin position="147"/>
        <end position="169"/>
    </location>
</feature>
<dbReference type="NCBIfam" id="TIGR00815">
    <property type="entry name" value="sulP"/>
    <property type="match status" value="1"/>
</dbReference>
<dbReference type="EMBL" id="JBGBPQ010000004">
    <property type="protein sequence ID" value="KAL1525776.1"/>
    <property type="molecule type" value="Genomic_DNA"/>
</dbReference>
<feature type="transmembrane region" description="Helical" evidence="6">
    <location>
        <begin position="120"/>
        <end position="140"/>
    </location>
</feature>
<gene>
    <name evidence="8" type="ORF">AB1Y20_020619</name>
</gene>
<dbReference type="InterPro" id="IPR002645">
    <property type="entry name" value="STAS_dom"/>
</dbReference>
<organism evidence="8 9">
    <name type="scientific">Prymnesium parvum</name>
    <name type="common">Toxic golden alga</name>
    <dbReference type="NCBI Taxonomy" id="97485"/>
    <lineage>
        <taxon>Eukaryota</taxon>
        <taxon>Haptista</taxon>
        <taxon>Haptophyta</taxon>
        <taxon>Prymnesiophyceae</taxon>
        <taxon>Prymnesiales</taxon>
        <taxon>Prymnesiaceae</taxon>
        <taxon>Prymnesium</taxon>
    </lineage>
</organism>
<keyword evidence="3 6" id="KW-1133">Transmembrane helix</keyword>
<comment type="caution">
    <text evidence="8">The sequence shown here is derived from an EMBL/GenBank/DDBJ whole genome shotgun (WGS) entry which is preliminary data.</text>
</comment>
<dbReference type="AlphaFoldDB" id="A0AB34JXY1"/>
<protein>
    <recommendedName>
        <fullName evidence="7">STAS domain-containing protein</fullName>
    </recommendedName>
</protein>
<dbReference type="SUPFAM" id="SSF52091">
    <property type="entry name" value="SpoIIaa-like"/>
    <property type="match status" value="1"/>
</dbReference>
<sequence>MDHFADDVMQKTSYQDGSEPERRGVSISHTFRDSDAAGYRVPSMSTHDSEIIRSLWQRKQNNMSTIFWIDIEGDPLHPIKAEKTTVLKRLLLMCGEYLISLAPFMKWVRLLNKETIKADLIAGLSVGMMIIPQSMSYANIAGLDVKYGLYSSVMPIIVYAFLGTSRHLAVGPVALVSLLVNVGLAGQLTEEECPAYYAQKNSSISEADWRQQGELCPDEYAKLAILTSLLVGVFQVLASFLRLGFLVAFLGHPVVSGFTSGAAITIGLSQIKDLLGVSIPKSQYIYETMQYVFEQVDQTKYFTLVMGLTWWFMLWAARKLAVKYKARLSWLRACAPLIVCTIGIFIGATWSELGGCNFEYCDKDSKPKYIVGDIPDGFPPYSGDWDFGKIGRVIPTAFSASLIGYMESIAIAKSLAAKHKYETIPGQELFALGIANIVGSFTSSYPVTGSFSRSAVNNMTGGKTNLSGAITGFLVVLVLMFFTAPFKFLPKFCLAAIVISSVTNLIDYPEAIHLWKIKKADFCLWVAALLGTLFLGVLNGLILAIIGSLVIVIYESVRPQIAILWRLPETPIYRSVKQESLGQFVPGILIVRLGASMYFANVAYIRDHILQLVHDFSGGLQNAVLTSHPVKYIIIEMTPVISVDSTAVHMIEDMHRDLKERGIRIAFATVGNRVEQTLRRAGTIDKHQNKTHHPENGVGVKPRTSRGIGDLEVQLEEEEVGSGDVQQISSCEHSNPNTQSCLSVSAGGRSVSAGRTELGGYTSELDMAALEASQRANVTAPKSARASEDTTLAI</sequence>
<dbReference type="PROSITE" id="PS01130">
    <property type="entry name" value="SLC26A"/>
    <property type="match status" value="1"/>
</dbReference>
<feature type="transmembrane region" description="Helical" evidence="6">
    <location>
        <begin position="522"/>
        <end position="554"/>
    </location>
</feature>
<proteinExistence type="predicted"/>
<evidence type="ECO:0000313" key="8">
    <source>
        <dbReference type="EMBL" id="KAL1525776.1"/>
    </source>
</evidence>
<evidence type="ECO:0000259" key="7">
    <source>
        <dbReference type="PROSITE" id="PS50801"/>
    </source>
</evidence>
<dbReference type="GO" id="GO:0008271">
    <property type="term" value="F:secondary active sulfate transmembrane transporter activity"/>
    <property type="evidence" value="ECO:0007669"/>
    <property type="project" value="InterPro"/>
</dbReference>
<feature type="region of interest" description="Disordered" evidence="5">
    <location>
        <begin position="718"/>
        <end position="749"/>
    </location>
</feature>
<dbReference type="InterPro" id="IPR001902">
    <property type="entry name" value="SLC26A/SulP_fam"/>
</dbReference>
<evidence type="ECO:0000256" key="3">
    <source>
        <dbReference type="ARBA" id="ARBA00022989"/>
    </source>
</evidence>
<dbReference type="PANTHER" id="PTHR11814">
    <property type="entry name" value="SULFATE TRANSPORTER"/>
    <property type="match status" value="1"/>
</dbReference>
<dbReference type="InterPro" id="IPR011547">
    <property type="entry name" value="SLC26A/SulP_dom"/>
</dbReference>
<evidence type="ECO:0000256" key="5">
    <source>
        <dbReference type="SAM" id="MobiDB-lite"/>
    </source>
</evidence>
<reference evidence="8 9" key="1">
    <citation type="journal article" date="2024" name="Science">
        <title>Giant polyketide synthase enzymes in the biosynthesis of giant marine polyether toxins.</title>
        <authorList>
            <person name="Fallon T.R."/>
            <person name="Shende V.V."/>
            <person name="Wierzbicki I.H."/>
            <person name="Pendleton A.L."/>
            <person name="Watervoot N.F."/>
            <person name="Auber R.P."/>
            <person name="Gonzalez D.J."/>
            <person name="Wisecaver J.H."/>
            <person name="Moore B.S."/>
        </authorList>
    </citation>
    <scope>NUCLEOTIDE SEQUENCE [LARGE SCALE GENOMIC DNA]</scope>
    <source>
        <strain evidence="8 9">12B1</strain>
    </source>
</reference>
<evidence type="ECO:0000256" key="1">
    <source>
        <dbReference type="ARBA" id="ARBA00004141"/>
    </source>
</evidence>
<feature type="region of interest" description="Disordered" evidence="5">
    <location>
        <begin position="1"/>
        <end position="27"/>
    </location>
</feature>
<accession>A0AB34JXY1</accession>
<feature type="compositionally biased region" description="Polar residues" evidence="5">
    <location>
        <begin position="724"/>
        <end position="742"/>
    </location>
</feature>
<feature type="transmembrane region" description="Helical" evidence="6">
    <location>
        <begin position="220"/>
        <end position="238"/>
    </location>
</feature>
<dbReference type="InterPro" id="IPR036513">
    <property type="entry name" value="STAS_dom_sf"/>
</dbReference>
<name>A0AB34JXY1_PRYPA</name>
<evidence type="ECO:0000256" key="6">
    <source>
        <dbReference type="SAM" id="Phobius"/>
    </source>
</evidence>
<feature type="transmembrane region" description="Helical" evidence="6">
    <location>
        <begin position="245"/>
        <end position="268"/>
    </location>
</feature>
<evidence type="ECO:0000256" key="2">
    <source>
        <dbReference type="ARBA" id="ARBA00022692"/>
    </source>
</evidence>
<feature type="transmembrane region" description="Helical" evidence="6">
    <location>
        <begin position="329"/>
        <end position="350"/>
    </location>
</feature>
<keyword evidence="2 6" id="KW-0812">Transmembrane</keyword>
<keyword evidence="9" id="KW-1185">Reference proteome</keyword>
<comment type="subcellular location">
    <subcellularLocation>
        <location evidence="1">Membrane</location>
        <topology evidence="1">Multi-pass membrane protein</topology>
    </subcellularLocation>
</comment>
<dbReference type="Pfam" id="PF01740">
    <property type="entry name" value="STAS"/>
    <property type="match status" value="1"/>
</dbReference>
<evidence type="ECO:0000313" key="9">
    <source>
        <dbReference type="Proteomes" id="UP001515480"/>
    </source>
</evidence>
<dbReference type="Pfam" id="PF00916">
    <property type="entry name" value="Sulfate_transp"/>
    <property type="match status" value="1"/>
</dbReference>
<evidence type="ECO:0000256" key="4">
    <source>
        <dbReference type="ARBA" id="ARBA00023136"/>
    </source>
</evidence>
<feature type="domain" description="STAS" evidence="7">
    <location>
        <begin position="586"/>
        <end position="682"/>
    </location>
</feature>
<feature type="compositionally biased region" description="Basic and acidic residues" evidence="5">
    <location>
        <begin position="681"/>
        <end position="695"/>
    </location>
</feature>
<feature type="transmembrane region" description="Helical" evidence="6">
    <location>
        <begin position="466"/>
        <end position="484"/>
    </location>
</feature>
<dbReference type="CDD" id="cd07042">
    <property type="entry name" value="STAS_SulP_like_sulfate_transporter"/>
    <property type="match status" value="1"/>
</dbReference>
<feature type="transmembrane region" description="Helical" evidence="6">
    <location>
        <begin position="429"/>
        <end position="446"/>
    </location>
</feature>
<feature type="transmembrane region" description="Helical" evidence="6">
    <location>
        <begin position="90"/>
        <end position="108"/>
    </location>
</feature>